<dbReference type="PANTHER" id="PTHR43499:SF1">
    <property type="entry name" value="ABC TRANSPORTER I FAMILY MEMBER 1"/>
    <property type="match status" value="1"/>
</dbReference>
<dbReference type="AlphaFoldDB" id="A0A1H6FIT8"/>
<dbReference type="InterPro" id="IPR003439">
    <property type="entry name" value="ABC_transporter-like_ATP-bd"/>
</dbReference>
<dbReference type="PROSITE" id="PS00211">
    <property type="entry name" value="ABC_TRANSPORTER_1"/>
    <property type="match status" value="1"/>
</dbReference>
<dbReference type="GO" id="GO:0017004">
    <property type="term" value="P:cytochrome complex assembly"/>
    <property type="evidence" value="ECO:0007669"/>
    <property type="project" value="UniProtKB-KW"/>
</dbReference>
<evidence type="ECO:0000256" key="6">
    <source>
        <dbReference type="ARBA" id="ARBA00023136"/>
    </source>
</evidence>
<dbReference type="Pfam" id="PF00005">
    <property type="entry name" value="ABC_tran"/>
    <property type="match status" value="1"/>
</dbReference>
<keyword evidence="3" id="KW-0201">Cytochrome c-type biogenesis</keyword>
<protein>
    <submittedName>
        <fullName evidence="8">Cytochrome c biogenesis ATP-binding export protein CcmA</fullName>
        <ecNumber evidence="8">3.6.3.41</ecNumber>
    </submittedName>
</protein>
<evidence type="ECO:0000313" key="9">
    <source>
        <dbReference type="Proteomes" id="UP000236724"/>
    </source>
</evidence>
<feature type="domain" description="ABC transporter" evidence="7">
    <location>
        <begin position="9"/>
        <end position="205"/>
    </location>
</feature>
<evidence type="ECO:0000256" key="1">
    <source>
        <dbReference type="ARBA" id="ARBA00022448"/>
    </source>
</evidence>
<accession>A0A1H6FIT8</accession>
<dbReference type="PANTHER" id="PTHR43499">
    <property type="entry name" value="ABC TRANSPORTER I FAMILY MEMBER 1"/>
    <property type="match status" value="1"/>
</dbReference>
<evidence type="ECO:0000256" key="2">
    <source>
        <dbReference type="ARBA" id="ARBA00022741"/>
    </source>
</evidence>
<dbReference type="SUPFAM" id="SSF52540">
    <property type="entry name" value="P-loop containing nucleoside triphosphate hydrolases"/>
    <property type="match status" value="1"/>
</dbReference>
<dbReference type="GO" id="GO:0005524">
    <property type="term" value="F:ATP binding"/>
    <property type="evidence" value="ECO:0007669"/>
    <property type="project" value="UniProtKB-KW"/>
</dbReference>
<evidence type="ECO:0000256" key="4">
    <source>
        <dbReference type="ARBA" id="ARBA00022840"/>
    </source>
</evidence>
<evidence type="ECO:0000256" key="3">
    <source>
        <dbReference type="ARBA" id="ARBA00022748"/>
    </source>
</evidence>
<reference evidence="8 9" key="1">
    <citation type="submission" date="2016-10" db="EMBL/GenBank/DDBJ databases">
        <authorList>
            <person name="de Groot N.N."/>
        </authorList>
    </citation>
    <scope>NUCLEOTIDE SEQUENCE [LARGE SCALE GENOMIC DNA]</scope>
    <source>
        <strain evidence="8">MBHS1</strain>
    </source>
</reference>
<keyword evidence="4 8" id="KW-0067">ATP-binding</keyword>
<dbReference type="RefSeq" id="WP_103922514.1">
    <property type="nucleotide sequence ID" value="NZ_FMSV02000557.1"/>
</dbReference>
<keyword evidence="8" id="KW-0378">Hydrolase</keyword>
<dbReference type="OrthoDB" id="9800654at2"/>
<dbReference type="NCBIfam" id="TIGR01189">
    <property type="entry name" value="ccmA"/>
    <property type="match status" value="1"/>
</dbReference>
<dbReference type="InterPro" id="IPR005895">
    <property type="entry name" value="ABC_transptr_haem_export_CcmA"/>
</dbReference>
<keyword evidence="9" id="KW-1185">Reference proteome</keyword>
<gene>
    <name evidence="8" type="primary">ccmA</name>
    <name evidence="8" type="ORF">MBHS_04919</name>
</gene>
<organism evidence="8 9">
    <name type="scientific">Candidatus Venteria ishoeyi</name>
    <dbReference type="NCBI Taxonomy" id="1899563"/>
    <lineage>
        <taxon>Bacteria</taxon>
        <taxon>Pseudomonadati</taxon>
        <taxon>Pseudomonadota</taxon>
        <taxon>Gammaproteobacteria</taxon>
        <taxon>Thiotrichales</taxon>
        <taxon>Thiotrichaceae</taxon>
        <taxon>Venteria</taxon>
    </lineage>
</organism>
<keyword evidence="5" id="KW-1278">Translocase</keyword>
<dbReference type="Gene3D" id="3.40.50.300">
    <property type="entry name" value="P-loop containing nucleotide triphosphate hydrolases"/>
    <property type="match status" value="1"/>
</dbReference>
<keyword evidence="1" id="KW-0813">Transport</keyword>
<keyword evidence="6" id="KW-0472">Membrane</keyword>
<evidence type="ECO:0000256" key="5">
    <source>
        <dbReference type="ARBA" id="ARBA00022967"/>
    </source>
</evidence>
<sequence>MEIIEERGLSTHGLSCIRDDRVLFENLELSLNPGELLQIEGHNGSGKTSLLRILCGLALPSEGRVCWQGESIEDNRLEYNAVLNYVGHKHGVKGDLTPYENLRVSRAMHGSATDITLDDALEQVGLRGFEDVPSRTLSAGQRRRVGLARLLTRQAALWILDEPFTSLDKKGIHWVEEQLHQHSEQGGIAVLTSHHPLKNPHLKQVCLHD</sequence>
<dbReference type="PROSITE" id="PS50893">
    <property type="entry name" value="ABC_TRANSPORTER_2"/>
    <property type="match status" value="1"/>
</dbReference>
<dbReference type="Proteomes" id="UP000236724">
    <property type="component" value="Unassembled WGS sequence"/>
</dbReference>
<dbReference type="EMBL" id="FMSV02000557">
    <property type="protein sequence ID" value="SEH09026.1"/>
    <property type="molecule type" value="Genomic_DNA"/>
</dbReference>
<dbReference type="InterPro" id="IPR017871">
    <property type="entry name" value="ABC_transporter-like_CS"/>
</dbReference>
<dbReference type="GO" id="GO:0016887">
    <property type="term" value="F:ATP hydrolysis activity"/>
    <property type="evidence" value="ECO:0007669"/>
    <property type="project" value="InterPro"/>
</dbReference>
<evidence type="ECO:0000313" key="8">
    <source>
        <dbReference type="EMBL" id="SEH09026.1"/>
    </source>
</evidence>
<dbReference type="InterPro" id="IPR027417">
    <property type="entry name" value="P-loop_NTPase"/>
</dbReference>
<evidence type="ECO:0000259" key="7">
    <source>
        <dbReference type="PROSITE" id="PS50893"/>
    </source>
</evidence>
<dbReference type="NCBIfam" id="NF010061">
    <property type="entry name" value="PRK13538.1"/>
    <property type="match status" value="1"/>
</dbReference>
<name>A0A1H6FIT8_9GAMM</name>
<dbReference type="InterPro" id="IPR003593">
    <property type="entry name" value="AAA+_ATPase"/>
</dbReference>
<dbReference type="EC" id="3.6.3.41" evidence="8"/>
<proteinExistence type="predicted"/>
<dbReference type="SMART" id="SM00382">
    <property type="entry name" value="AAA"/>
    <property type="match status" value="1"/>
</dbReference>
<dbReference type="GO" id="GO:0022857">
    <property type="term" value="F:transmembrane transporter activity"/>
    <property type="evidence" value="ECO:0007669"/>
    <property type="project" value="InterPro"/>
</dbReference>
<keyword evidence="2" id="KW-0547">Nucleotide-binding</keyword>